<dbReference type="CDD" id="cd09076">
    <property type="entry name" value="L1-EN"/>
    <property type="match status" value="1"/>
</dbReference>
<keyword evidence="1" id="KW-0175">Coiled coil</keyword>
<dbReference type="SUPFAM" id="SSF56672">
    <property type="entry name" value="DNA/RNA polymerases"/>
    <property type="match status" value="1"/>
</dbReference>
<dbReference type="PANTHER" id="PTHR31635:SF196">
    <property type="entry name" value="REVERSE TRANSCRIPTASE DOMAIN-CONTAINING PROTEIN-RELATED"/>
    <property type="match status" value="1"/>
</dbReference>
<evidence type="ECO:0000256" key="1">
    <source>
        <dbReference type="SAM" id="Coils"/>
    </source>
</evidence>
<dbReference type="PROSITE" id="PS50878">
    <property type="entry name" value="RT_POL"/>
    <property type="match status" value="1"/>
</dbReference>
<name>A0A671W4Y4_SPAAU</name>
<dbReference type="Pfam" id="PF03372">
    <property type="entry name" value="Exo_endo_phos"/>
    <property type="match status" value="1"/>
</dbReference>
<dbReference type="GeneTree" id="ENSGT00940000163630"/>
<dbReference type="InterPro" id="IPR000477">
    <property type="entry name" value="RT_dom"/>
</dbReference>
<dbReference type="Proteomes" id="UP000472265">
    <property type="component" value="Chromosome 7"/>
</dbReference>
<dbReference type="AlphaFoldDB" id="A0A671W4Y4"/>
<dbReference type="PANTHER" id="PTHR31635">
    <property type="entry name" value="REVERSE TRANSCRIPTASE DOMAIN-CONTAINING PROTEIN-RELATED"/>
    <property type="match status" value="1"/>
</dbReference>
<dbReference type="Gene3D" id="3.60.10.10">
    <property type="entry name" value="Endonuclease/exonuclease/phosphatase"/>
    <property type="match status" value="1"/>
</dbReference>
<reference evidence="3" key="3">
    <citation type="submission" date="2025-09" db="UniProtKB">
        <authorList>
            <consortium name="Ensembl"/>
        </authorList>
    </citation>
    <scope>IDENTIFICATION</scope>
</reference>
<dbReference type="CDD" id="cd01650">
    <property type="entry name" value="RT_nLTR_like"/>
    <property type="match status" value="1"/>
</dbReference>
<dbReference type="InterPro" id="IPR043502">
    <property type="entry name" value="DNA/RNA_pol_sf"/>
</dbReference>
<protein>
    <recommendedName>
        <fullName evidence="2">Reverse transcriptase domain-containing protein</fullName>
    </recommendedName>
</protein>
<dbReference type="Pfam" id="PF00078">
    <property type="entry name" value="RVT_1"/>
    <property type="match status" value="1"/>
</dbReference>
<feature type="domain" description="Reverse transcriptase" evidence="2">
    <location>
        <begin position="503"/>
        <end position="774"/>
    </location>
</feature>
<organism evidence="3 4">
    <name type="scientific">Sparus aurata</name>
    <name type="common">Gilthead sea bream</name>
    <dbReference type="NCBI Taxonomy" id="8175"/>
    <lineage>
        <taxon>Eukaryota</taxon>
        <taxon>Metazoa</taxon>
        <taxon>Chordata</taxon>
        <taxon>Craniata</taxon>
        <taxon>Vertebrata</taxon>
        <taxon>Euteleostomi</taxon>
        <taxon>Actinopterygii</taxon>
        <taxon>Neopterygii</taxon>
        <taxon>Teleostei</taxon>
        <taxon>Neoteleostei</taxon>
        <taxon>Acanthomorphata</taxon>
        <taxon>Eupercaria</taxon>
        <taxon>Spariformes</taxon>
        <taxon>Sparidae</taxon>
        <taxon>Sparus</taxon>
    </lineage>
</organism>
<evidence type="ECO:0000259" key="2">
    <source>
        <dbReference type="PROSITE" id="PS50878"/>
    </source>
</evidence>
<dbReference type="OMA" id="EVWREQN"/>
<evidence type="ECO:0000313" key="4">
    <source>
        <dbReference type="Proteomes" id="UP000472265"/>
    </source>
</evidence>
<sequence length="982" mass="113133">MEQTTTQNTLDIKITSWNVRGMRKLTKLKQVIGRIKQLKSKIIFIQESHLTASDIKLVQSRWPGQVIYASYNNYARGVLILIHRMIPFQTIKTIKDPVGRYVIIHGHILSLTLNLVCVYGPNEDNPKFFEDLFLTLSTLRGSYIIGGDFNCVLNPAEDRSTGCDTSKTQARKSLKQYIVDLNLVEVWREQNPDKREYSCHSSVCKSRSRIDYFLISRELSSKIKSCWYDSIVISDHAAISLSIHIEKFIHSPPNWRLQVRWLQNPDFVKHVGTKVDSYFEINTDQTSASTRWEAFKAYIRGEIISYTSSKAKQQRIEMENLEKQIKSLEINLNKNDDSTKQRELLLLRTQYNKLSADKAANSLLWLKQSYYDQGGKAGKLLAWRIKKMQSDRSINSVINSSGDLTVDPQEINNCFREFFEHLYRSECIQASVERDEFLCRLQFPELTEDVKDELDSGLTVEELSQTIHNINSGKVPGPDGLPIEFYKTFRQKLLTPLLNMYNESYQNETLPPSLRLAIITLILKPGKSSTECPSYRPISLLGADTKILCKALAMRLDPHIPLLIHNDQNGFVKQRQGFHNIRRVLNILYEKFDTRDAAMLALDARQAFDRIEWPYLFNVLSRFGFGNNFLKWIRILYTNPTASVLTNGTVSKPIILERSTRQGCPLSPMLFILAIEPLAMAIRTQTGLSGIKIGEQEHRISLYADDVIIFLTNLSVSIPNLMQQIERFGRFSGYTINNSKSSILFLNKEERLKPVINTPFTNAKKGFTYLGIKITPEIHKIVPTNYDPLIDEVKETLDRWRTLPISMIGRINMIKMTILPKFLYFFQSLPLPLPKELFDKLRSIFSKFIWNDKKPRLRLGLLYLPYERGGLRLPNLKLYYWSAQLRSAMFYFSTETSPSWVNIEQASIPNLPLKLYLYSADPKQLRKQQRTLSLKTLLTTGIKHISILKTLLSYPASPPYGVMHISGQEERMVVLKSGLIEV</sequence>
<dbReference type="InParanoid" id="A0A671W4Y4"/>
<keyword evidence="4" id="KW-1185">Reference proteome</keyword>
<dbReference type="Ensembl" id="ENSSAUT00010035737.1">
    <property type="protein sequence ID" value="ENSSAUP00010033925.1"/>
    <property type="gene ID" value="ENSSAUG00010014380.1"/>
</dbReference>
<proteinExistence type="predicted"/>
<dbReference type="SUPFAM" id="SSF56219">
    <property type="entry name" value="DNase I-like"/>
    <property type="match status" value="1"/>
</dbReference>
<reference evidence="3" key="2">
    <citation type="submission" date="2025-08" db="UniProtKB">
        <authorList>
            <consortium name="Ensembl"/>
        </authorList>
    </citation>
    <scope>IDENTIFICATION</scope>
</reference>
<dbReference type="InterPro" id="IPR005135">
    <property type="entry name" value="Endo/exonuclease/phosphatase"/>
</dbReference>
<feature type="coiled-coil region" evidence="1">
    <location>
        <begin position="311"/>
        <end position="338"/>
    </location>
</feature>
<dbReference type="InterPro" id="IPR036691">
    <property type="entry name" value="Endo/exonu/phosph_ase_sf"/>
</dbReference>
<dbReference type="GO" id="GO:0003824">
    <property type="term" value="F:catalytic activity"/>
    <property type="evidence" value="ECO:0007669"/>
    <property type="project" value="InterPro"/>
</dbReference>
<reference evidence="3" key="1">
    <citation type="submission" date="2021-04" db="EMBL/GenBank/DDBJ databases">
        <authorList>
            <consortium name="Wellcome Sanger Institute Data Sharing"/>
        </authorList>
    </citation>
    <scope>NUCLEOTIDE SEQUENCE [LARGE SCALE GENOMIC DNA]</scope>
</reference>
<evidence type="ECO:0000313" key="3">
    <source>
        <dbReference type="Ensembl" id="ENSSAUP00010033925.1"/>
    </source>
</evidence>
<accession>A0A671W4Y4</accession>